<evidence type="ECO:0000256" key="1">
    <source>
        <dbReference type="ARBA" id="ARBA00003618"/>
    </source>
</evidence>
<dbReference type="Gene3D" id="3.40.50.300">
    <property type="entry name" value="P-loop containing nucleotide triphosphate hydrolases"/>
    <property type="match status" value="2"/>
</dbReference>
<dbReference type="InterPro" id="IPR027417">
    <property type="entry name" value="P-loop_NTPase"/>
</dbReference>
<keyword evidence="13" id="KW-1185">Reference proteome</keyword>
<keyword evidence="10" id="KW-0175">Coiled coil</keyword>
<dbReference type="CDD" id="cd03241">
    <property type="entry name" value="ABC_RecN"/>
    <property type="match status" value="2"/>
</dbReference>
<sequence>MLLELTVRNLALIKEAHVAFSEGLNVLTGETGAGKSILLDALALALGGRASSDMVRHGAAKAEVEALFEVPTDHPAVRRLAEMGIPADGGHILLRRDVSASGRSVCRINGHLVTLAMLREVGSVLVSLCGQHDQQDLLNPDRHLAWIDAYGGEELERCRAEYEALYARYMRVRAELARMTEDEKALAQRLDLLRFQLSEIEEAALEPGEEERLLAERQKLLHAEKLRTALRGAYAALAGDNRGMDWIGHALAYLEQAAAVDPELERVHEAVQSAYYQLEDAARELRDAQEAVPDDDGRLADVEARLALIAKLKRKYGDTVEAILEYAAKVEEELEAIENREARVEQLARELEEIGRDLGVEAEELSHRRKEAAAKLCAAVEAHLRDLNLEHAKLFAELDTLPDEEGIDVGGRRVRAMPHGVDVVFFTWAPNPGEPPKPLARIASGGELSRLMLALKAVVADAEPYGTLVFDEVDAGVSGRAAQRVAEKLAALAAARQVLCVTHLPQVACMADVHFVVSKAVENGETVTRVEPLSEAGRVEELARMLSGVAVTESSKQHAQEMLRLARGSKTAIG</sequence>
<accession>A0A8J3FBE9</accession>
<dbReference type="InterPro" id="IPR003395">
    <property type="entry name" value="RecF/RecN/SMC_N"/>
</dbReference>
<keyword evidence="6" id="KW-0067">ATP-binding</keyword>
<evidence type="ECO:0000313" key="12">
    <source>
        <dbReference type="EMBL" id="GGK01330.1"/>
    </source>
</evidence>
<evidence type="ECO:0000256" key="2">
    <source>
        <dbReference type="ARBA" id="ARBA00009441"/>
    </source>
</evidence>
<evidence type="ECO:0000256" key="9">
    <source>
        <dbReference type="PIRNR" id="PIRNR003128"/>
    </source>
</evidence>
<reference evidence="12" key="1">
    <citation type="journal article" date="2014" name="Int. J. Syst. Evol. Microbiol.">
        <title>Complete genome sequence of Corynebacterium casei LMG S-19264T (=DSM 44701T), isolated from a smear-ripened cheese.</title>
        <authorList>
            <consortium name="US DOE Joint Genome Institute (JGI-PGF)"/>
            <person name="Walter F."/>
            <person name="Albersmeier A."/>
            <person name="Kalinowski J."/>
            <person name="Ruckert C."/>
        </authorList>
    </citation>
    <scope>NUCLEOTIDE SEQUENCE</scope>
    <source>
        <strain evidence="12">JCM 14719</strain>
    </source>
</reference>
<keyword evidence="7 9" id="KW-0234">DNA repair</keyword>
<protein>
    <recommendedName>
        <fullName evidence="3 9">DNA repair protein RecN</fullName>
    </recommendedName>
    <alternativeName>
        <fullName evidence="8 9">Recombination protein N</fullName>
    </alternativeName>
</protein>
<evidence type="ECO:0000256" key="4">
    <source>
        <dbReference type="ARBA" id="ARBA00022741"/>
    </source>
</evidence>
<dbReference type="Pfam" id="PF02463">
    <property type="entry name" value="SMC_N"/>
    <property type="match status" value="1"/>
</dbReference>
<evidence type="ECO:0000256" key="10">
    <source>
        <dbReference type="SAM" id="Coils"/>
    </source>
</evidence>
<comment type="similarity">
    <text evidence="2 9">Belongs to the RecN family.</text>
</comment>
<dbReference type="FunFam" id="3.40.50.300:FF:000319">
    <property type="entry name" value="DNA repair protein RecN"/>
    <property type="match status" value="1"/>
</dbReference>
<dbReference type="PANTHER" id="PTHR11059:SF0">
    <property type="entry name" value="DNA REPAIR PROTEIN RECN"/>
    <property type="match status" value="1"/>
</dbReference>
<dbReference type="GO" id="GO:0043590">
    <property type="term" value="C:bacterial nucleoid"/>
    <property type="evidence" value="ECO:0007669"/>
    <property type="project" value="TreeGrafter"/>
</dbReference>
<evidence type="ECO:0000256" key="3">
    <source>
        <dbReference type="ARBA" id="ARBA00021315"/>
    </source>
</evidence>
<dbReference type="SUPFAM" id="SSF52540">
    <property type="entry name" value="P-loop containing nucleoside triphosphate hydrolases"/>
    <property type="match status" value="2"/>
</dbReference>
<evidence type="ECO:0000256" key="8">
    <source>
        <dbReference type="ARBA" id="ARBA00033408"/>
    </source>
</evidence>
<evidence type="ECO:0000256" key="6">
    <source>
        <dbReference type="ARBA" id="ARBA00022840"/>
    </source>
</evidence>
<dbReference type="GO" id="GO:0005524">
    <property type="term" value="F:ATP binding"/>
    <property type="evidence" value="ECO:0007669"/>
    <property type="project" value="UniProtKB-KW"/>
</dbReference>
<proteinExistence type="inferred from homology"/>
<feature type="coiled-coil region" evidence="10">
    <location>
        <begin position="155"/>
        <end position="182"/>
    </location>
</feature>
<name>A0A8J3FBE9_9BACI</name>
<dbReference type="EMBL" id="BMOF01000026">
    <property type="protein sequence ID" value="GGK01330.1"/>
    <property type="molecule type" value="Genomic_DNA"/>
</dbReference>
<evidence type="ECO:0000259" key="11">
    <source>
        <dbReference type="Pfam" id="PF02463"/>
    </source>
</evidence>
<dbReference type="NCBIfam" id="TIGR00634">
    <property type="entry name" value="recN"/>
    <property type="match status" value="1"/>
</dbReference>
<dbReference type="GO" id="GO:0006310">
    <property type="term" value="P:DNA recombination"/>
    <property type="evidence" value="ECO:0007669"/>
    <property type="project" value="InterPro"/>
</dbReference>
<evidence type="ECO:0000256" key="5">
    <source>
        <dbReference type="ARBA" id="ARBA00022763"/>
    </source>
</evidence>
<dbReference type="PANTHER" id="PTHR11059">
    <property type="entry name" value="DNA REPAIR PROTEIN RECN"/>
    <property type="match status" value="1"/>
</dbReference>
<evidence type="ECO:0000256" key="7">
    <source>
        <dbReference type="ARBA" id="ARBA00023204"/>
    </source>
</evidence>
<dbReference type="GO" id="GO:0006281">
    <property type="term" value="P:DNA repair"/>
    <property type="evidence" value="ECO:0007669"/>
    <property type="project" value="UniProtKB-KW"/>
</dbReference>
<organism evidence="12 13">
    <name type="scientific">Calditerricola satsumensis</name>
    <dbReference type="NCBI Taxonomy" id="373054"/>
    <lineage>
        <taxon>Bacteria</taxon>
        <taxon>Bacillati</taxon>
        <taxon>Bacillota</taxon>
        <taxon>Bacilli</taxon>
        <taxon>Bacillales</taxon>
        <taxon>Bacillaceae</taxon>
        <taxon>Calditerricola</taxon>
    </lineage>
</organism>
<feature type="coiled-coil region" evidence="10">
    <location>
        <begin position="320"/>
        <end position="357"/>
    </location>
</feature>
<gene>
    <name evidence="12" type="primary">recN</name>
    <name evidence="12" type="ORF">GCM10007043_14240</name>
</gene>
<dbReference type="PIRSF" id="PIRSF003128">
    <property type="entry name" value="RecN"/>
    <property type="match status" value="1"/>
</dbReference>
<evidence type="ECO:0000313" key="13">
    <source>
        <dbReference type="Proteomes" id="UP000637720"/>
    </source>
</evidence>
<comment type="caution">
    <text evidence="12">The sequence shown here is derived from an EMBL/GenBank/DDBJ whole genome shotgun (WGS) entry which is preliminary data.</text>
</comment>
<feature type="domain" description="RecF/RecN/SMC N-terminal" evidence="11">
    <location>
        <begin position="5"/>
        <end position="519"/>
    </location>
</feature>
<reference evidence="12" key="2">
    <citation type="submission" date="2020-09" db="EMBL/GenBank/DDBJ databases">
        <authorList>
            <person name="Sun Q."/>
            <person name="Ohkuma M."/>
        </authorList>
    </citation>
    <scope>NUCLEOTIDE SEQUENCE</scope>
    <source>
        <strain evidence="12">JCM 14719</strain>
    </source>
</reference>
<dbReference type="RefSeq" id="WP_188817364.1">
    <property type="nucleotide sequence ID" value="NZ_BMOF01000026.1"/>
</dbReference>
<comment type="function">
    <text evidence="1 9">May be involved in recombinational repair of damaged DNA.</text>
</comment>
<dbReference type="Proteomes" id="UP000637720">
    <property type="component" value="Unassembled WGS sequence"/>
</dbReference>
<dbReference type="InterPro" id="IPR004604">
    <property type="entry name" value="DNA_recomb/repair_RecN"/>
</dbReference>
<keyword evidence="4" id="KW-0547">Nucleotide-binding</keyword>
<dbReference type="GO" id="GO:0009432">
    <property type="term" value="P:SOS response"/>
    <property type="evidence" value="ECO:0007669"/>
    <property type="project" value="TreeGrafter"/>
</dbReference>
<keyword evidence="5 9" id="KW-0227">DNA damage</keyword>
<dbReference type="AlphaFoldDB" id="A0A8J3FBE9"/>
<dbReference type="FunFam" id="3.40.50.300:FF:000356">
    <property type="entry name" value="DNA repair protein RecN"/>
    <property type="match status" value="1"/>
</dbReference>